<dbReference type="FunFam" id="2.10.25.10:FF:000143">
    <property type="entry name" value="Protein crumbs 1"/>
    <property type="match status" value="3"/>
</dbReference>
<feature type="domain" description="EGF-like" evidence="19">
    <location>
        <begin position="409"/>
        <end position="445"/>
    </location>
</feature>
<accession>E9GB00</accession>
<evidence type="ECO:0000256" key="1">
    <source>
        <dbReference type="ARBA" id="ARBA00004247"/>
    </source>
</evidence>
<evidence type="ECO:0000256" key="2">
    <source>
        <dbReference type="ARBA" id="ARBA00005847"/>
    </source>
</evidence>
<feature type="disulfide bond" evidence="16">
    <location>
        <begin position="435"/>
        <end position="444"/>
    </location>
</feature>
<feature type="domain" description="EGF-like" evidence="19">
    <location>
        <begin position="1875"/>
        <end position="1912"/>
    </location>
</feature>
<feature type="domain" description="EGF-like" evidence="19">
    <location>
        <begin position="769"/>
        <end position="813"/>
    </location>
</feature>
<feature type="domain" description="EGF-like" evidence="19">
    <location>
        <begin position="447"/>
        <end position="475"/>
    </location>
</feature>
<dbReference type="InterPro" id="IPR018097">
    <property type="entry name" value="EGF_Ca-bd_CS"/>
</dbReference>
<feature type="domain" description="EGF-like" evidence="19">
    <location>
        <begin position="1750"/>
        <end position="1793"/>
    </location>
</feature>
<feature type="disulfide bond" evidence="16">
    <location>
        <begin position="694"/>
        <end position="703"/>
    </location>
</feature>
<feature type="disulfide bond" evidence="16">
    <location>
        <begin position="842"/>
        <end position="851"/>
    </location>
</feature>
<feature type="domain" description="EGF-like" evidence="19">
    <location>
        <begin position="815"/>
        <end position="852"/>
    </location>
</feature>
<protein>
    <recommendedName>
        <fullName evidence="22">Crumbs</fullName>
    </recommendedName>
</protein>
<dbReference type="FunFam" id="2.60.120.200:FF:000143">
    <property type="entry name" value="Crumbs, isoform D"/>
    <property type="match status" value="1"/>
</dbReference>
<dbReference type="PROSITE" id="PS01187">
    <property type="entry name" value="EGF_CA"/>
    <property type="match status" value="10"/>
</dbReference>
<dbReference type="SUPFAM" id="SSF49899">
    <property type="entry name" value="Concanavalin A-like lectins/glucanases"/>
    <property type="match status" value="4"/>
</dbReference>
<reference evidence="20 21" key="1">
    <citation type="journal article" date="2011" name="Science">
        <title>The ecoresponsive genome of Daphnia pulex.</title>
        <authorList>
            <person name="Colbourne J.K."/>
            <person name="Pfrender M.E."/>
            <person name="Gilbert D."/>
            <person name="Thomas W.K."/>
            <person name="Tucker A."/>
            <person name="Oakley T.H."/>
            <person name="Tokishita S."/>
            <person name="Aerts A."/>
            <person name="Arnold G.J."/>
            <person name="Basu M.K."/>
            <person name="Bauer D.J."/>
            <person name="Caceres C.E."/>
            <person name="Carmel L."/>
            <person name="Casola C."/>
            <person name="Choi J.H."/>
            <person name="Detter J.C."/>
            <person name="Dong Q."/>
            <person name="Dusheyko S."/>
            <person name="Eads B.D."/>
            <person name="Frohlich T."/>
            <person name="Geiler-Samerotte K.A."/>
            <person name="Gerlach D."/>
            <person name="Hatcher P."/>
            <person name="Jogdeo S."/>
            <person name="Krijgsveld J."/>
            <person name="Kriventseva E.V."/>
            <person name="Kultz D."/>
            <person name="Laforsch C."/>
            <person name="Lindquist E."/>
            <person name="Lopez J."/>
            <person name="Manak J.R."/>
            <person name="Muller J."/>
            <person name="Pangilinan J."/>
            <person name="Patwardhan R.P."/>
            <person name="Pitluck S."/>
            <person name="Pritham E.J."/>
            <person name="Rechtsteiner A."/>
            <person name="Rho M."/>
            <person name="Rogozin I.B."/>
            <person name="Sakarya O."/>
            <person name="Salamov A."/>
            <person name="Schaack S."/>
            <person name="Shapiro H."/>
            <person name="Shiga Y."/>
            <person name="Skalitzky C."/>
            <person name="Smith Z."/>
            <person name="Souvorov A."/>
            <person name="Sung W."/>
            <person name="Tang Z."/>
            <person name="Tsuchiya D."/>
            <person name="Tu H."/>
            <person name="Vos H."/>
            <person name="Wang M."/>
            <person name="Wolf Y.I."/>
            <person name="Yamagata H."/>
            <person name="Yamada T."/>
            <person name="Ye Y."/>
            <person name="Shaw J.R."/>
            <person name="Andrews J."/>
            <person name="Crease T.J."/>
            <person name="Tang H."/>
            <person name="Lucas S.M."/>
            <person name="Robertson H.M."/>
            <person name="Bork P."/>
            <person name="Koonin E.V."/>
            <person name="Zdobnov E.M."/>
            <person name="Grigoriev I.V."/>
            <person name="Lynch M."/>
            <person name="Boore J.L."/>
        </authorList>
    </citation>
    <scope>NUCLEOTIDE SEQUENCE [LARGE SCALE GENOMIC DNA]</scope>
</reference>
<keyword evidence="7" id="KW-0732">Signal</keyword>
<keyword evidence="10" id="KW-0914">Notch signaling pathway</keyword>
<evidence type="ECO:0000256" key="13">
    <source>
        <dbReference type="ARBA" id="ARBA00023157"/>
    </source>
</evidence>
<dbReference type="GO" id="GO:0007548">
    <property type="term" value="P:sex differentiation"/>
    <property type="evidence" value="ECO:0007669"/>
    <property type="project" value="UniProtKB-ARBA"/>
</dbReference>
<evidence type="ECO:0000256" key="16">
    <source>
        <dbReference type="PROSITE-ProRule" id="PRU00076"/>
    </source>
</evidence>
<gene>
    <name evidence="20" type="ORF">DAPPUDRAFT_301952</name>
</gene>
<dbReference type="GO" id="GO:0048568">
    <property type="term" value="P:embryonic organ development"/>
    <property type="evidence" value="ECO:0007669"/>
    <property type="project" value="UniProtKB-ARBA"/>
</dbReference>
<feature type="disulfide bond" evidence="16">
    <location>
        <begin position="803"/>
        <end position="812"/>
    </location>
</feature>
<feature type="domain" description="EGF-like" evidence="19">
    <location>
        <begin position="167"/>
        <end position="207"/>
    </location>
</feature>
<dbReference type="FunFam" id="2.10.25.10:FF:000004">
    <property type="entry name" value="Neurogenic locus notch 1"/>
    <property type="match status" value="1"/>
</dbReference>
<dbReference type="GO" id="GO:0005112">
    <property type="term" value="F:Notch binding"/>
    <property type="evidence" value="ECO:0000318"/>
    <property type="project" value="GO_Central"/>
</dbReference>
<dbReference type="eggNOG" id="KOG1217">
    <property type="taxonomic scope" value="Eukaryota"/>
</dbReference>
<dbReference type="FunFam" id="2.10.25.10:FF:000029">
    <property type="entry name" value="neurexin-1 isoform X1"/>
    <property type="match status" value="1"/>
</dbReference>
<feature type="disulfide bond" evidence="16">
    <location>
        <begin position="579"/>
        <end position="588"/>
    </location>
</feature>
<keyword evidence="5 16" id="KW-0245">EGF-like domain</keyword>
<comment type="similarity">
    <text evidence="2">Belongs to the NOTCH family.</text>
</comment>
<dbReference type="OrthoDB" id="283575at2759"/>
<feature type="domain" description="EGF-like" evidence="19">
    <location>
        <begin position="629"/>
        <end position="666"/>
    </location>
</feature>
<keyword evidence="11 17" id="KW-1133">Transmembrane helix</keyword>
<dbReference type="FunCoup" id="E9GB00">
    <property type="interactions" value="268"/>
</dbReference>
<dbReference type="GO" id="GO:0007219">
    <property type="term" value="P:Notch signaling pathway"/>
    <property type="evidence" value="ECO:0007669"/>
    <property type="project" value="UniProtKB-KW"/>
</dbReference>
<name>E9GB00_DAPPU</name>
<dbReference type="SUPFAM" id="SSF57184">
    <property type="entry name" value="Growth factor receptor domain"/>
    <property type="match status" value="4"/>
</dbReference>
<dbReference type="KEGG" id="dpx:DAPPUDRAFT_301952"/>
<dbReference type="PRINTS" id="PR01983">
    <property type="entry name" value="NOTCH"/>
</dbReference>
<keyword evidence="12 17" id="KW-0472">Membrane</keyword>
<keyword evidence="14" id="KW-0325">Glycoprotein</keyword>
<feature type="domain" description="EGF-like" evidence="19">
    <location>
        <begin position="477"/>
        <end position="513"/>
    </location>
</feature>
<dbReference type="InterPro" id="IPR001791">
    <property type="entry name" value="Laminin_G"/>
</dbReference>
<feature type="domain" description="EGF-like" evidence="19">
    <location>
        <begin position="854"/>
        <end position="895"/>
    </location>
</feature>
<keyword evidence="8" id="KW-0677">Repeat</keyword>
<feature type="domain" description="Laminin G" evidence="18">
    <location>
        <begin position="1"/>
        <end position="129"/>
    </location>
</feature>
<evidence type="ECO:0000256" key="12">
    <source>
        <dbReference type="ARBA" id="ARBA00023136"/>
    </source>
</evidence>
<dbReference type="SMART" id="SM00181">
    <property type="entry name" value="EGF"/>
    <property type="match status" value="29"/>
</dbReference>
<dbReference type="FunFam" id="2.10.25.10:FF:000146">
    <property type="entry name" value="Putative neurogenic locus notch"/>
    <property type="match status" value="1"/>
</dbReference>
<proteinExistence type="inferred from homology"/>
<evidence type="ECO:0000256" key="5">
    <source>
        <dbReference type="ARBA" id="ARBA00022536"/>
    </source>
</evidence>
<feature type="domain" description="EGF-like" evidence="19">
    <location>
        <begin position="1795"/>
        <end position="1834"/>
    </location>
</feature>
<feature type="disulfide bond" evidence="16">
    <location>
        <begin position="1678"/>
        <end position="1688"/>
    </location>
</feature>
<feature type="domain" description="EGF-like" evidence="19">
    <location>
        <begin position="330"/>
        <end position="366"/>
    </location>
</feature>
<feature type="disulfide bond" evidence="16">
    <location>
        <begin position="1737"/>
        <end position="1746"/>
    </location>
</feature>
<dbReference type="InterPro" id="IPR009030">
    <property type="entry name" value="Growth_fac_rcpt_cys_sf"/>
</dbReference>
<comment type="subcellular location">
    <subcellularLocation>
        <location evidence="1">Apical cell membrane</location>
        <topology evidence="1">Single-pass type I membrane protein</topology>
    </subcellularLocation>
</comment>
<evidence type="ECO:0000256" key="11">
    <source>
        <dbReference type="ARBA" id="ARBA00022989"/>
    </source>
</evidence>
<feature type="domain" description="EGF-like" evidence="19">
    <location>
        <begin position="515"/>
        <end position="551"/>
    </location>
</feature>
<feature type="domain" description="EGF-like" evidence="19">
    <location>
        <begin position="591"/>
        <end position="627"/>
    </location>
</feature>
<feature type="domain" description="EGF-like" evidence="19">
    <location>
        <begin position="368"/>
        <end position="407"/>
    </location>
</feature>
<dbReference type="CDD" id="cd00110">
    <property type="entry name" value="LamG"/>
    <property type="match status" value="2"/>
</dbReference>
<feature type="disulfide bond" evidence="16">
    <location>
        <begin position="178"/>
        <end position="195"/>
    </location>
</feature>
<dbReference type="GO" id="GO:0048608">
    <property type="term" value="P:reproductive structure development"/>
    <property type="evidence" value="ECO:0007669"/>
    <property type="project" value="UniProtKB-ARBA"/>
</dbReference>
<dbReference type="InterPro" id="IPR001881">
    <property type="entry name" value="EGF-like_Ca-bd_dom"/>
</dbReference>
<feature type="domain" description="EGF-like" evidence="19">
    <location>
        <begin position="1836"/>
        <end position="1873"/>
    </location>
</feature>
<feature type="domain" description="EGF-like" evidence="19">
    <location>
        <begin position="1925"/>
        <end position="1959"/>
    </location>
</feature>
<feature type="domain" description="EGF-like" evidence="19">
    <location>
        <begin position="1083"/>
        <end position="1119"/>
    </location>
</feature>
<keyword evidence="4" id="KW-1003">Cell membrane</keyword>
<feature type="disulfide bond" evidence="16">
    <location>
        <begin position="757"/>
        <end position="766"/>
    </location>
</feature>
<dbReference type="PROSITE" id="PS01186">
    <property type="entry name" value="EGF_2"/>
    <property type="match status" value="21"/>
</dbReference>
<dbReference type="FunFam" id="2.10.25.10:FF:000575">
    <property type="entry name" value="Crumbs, isoform C"/>
    <property type="match status" value="1"/>
</dbReference>
<feature type="disulfide bond" evidence="16">
    <location>
        <begin position="1805"/>
        <end position="1822"/>
    </location>
</feature>
<feature type="disulfide bond" evidence="16">
    <location>
        <begin position="397"/>
        <end position="406"/>
    </location>
</feature>
<dbReference type="Gene3D" id="2.60.120.200">
    <property type="match status" value="4"/>
</dbReference>
<keyword evidence="6 17" id="KW-0812">Transmembrane</keyword>
<evidence type="ECO:0000256" key="7">
    <source>
        <dbReference type="ARBA" id="ARBA00022729"/>
    </source>
</evidence>
<keyword evidence="9" id="KW-0106">Calcium</keyword>
<feature type="domain" description="EGF-like" evidence="19">
    <location>
        <begin position="668"/>
        <end position="704"/>
    </location>
</feature>
<feature type="domain" description="Laminin G" evidence="18">
    <location>
        <begin position="897"/>
        <end position="1081"/>
    </location>
</feature>
<evidence type="ECO:0000256" key="14">
    <source>
        <dbReference type="ARBA" id="ARBA00023180"/>
    </source>
</evidence>
<feature type="domain" description="EGF-like" evidence="19">
    <location>
        <begin position="252"/>
        <end position="290"/>
    </location>
</feature>
<feature type="disulfide bond" evidence="16">
    <location>
        <begin position="465"/>
        <end position="474"/>
    </location>
</feature>
<feature type="disulfide bond" evidence="16">
    <location>
        <begin position="1662"/>
        <end position="1671"/>
    </location>
</feature>
<dbReference type="PROSITE" id="PS00022">
    <property type="entry name" value="EGF_1"/>
    <property type="match status" value="25"/>
</dbReference>
<dbReference type="PROSITE" id="PS50026">
    <property type="entry name" value="EGF_3"/>
    <property type="match status" value="30"/>
</dbReference>
<feature type="disulfide bond" evidence="16">
    <location>
        <begin position="154"/>
        <end position="163"/>
    </location>
</feature>
<dbReference type="GO" id="GO:0010160">
    <property type="term" value="P:formation of animal organ boundary"/>
    <property type="evidence" value="ECO:0007669"/>
    <property type="project" value="UniProtKB-ARBA"/>
</dbReference>
<dbReference type="FunFam" id="2.10.25.10:FF:000888">
    <property type="entry name" value="Crumbs"/>
    <property type="match status" value="1"/>
</dbReference>
<evidence type="ECO:0000256" key="10">
    <source>
        <dbReference type="ARBA" id="ARBA00022976"/>
    </source>
</evidence>
<dbReference type="PhylomeDB" id="E9GB00"/>
<feature type="disulfide bond" evidence="16">
    <location>
        <begin position="1384"/>
        <end position="1393"/>
    </location>
</feature>
<feature type="domain" description="EGF-like" evidence="19">
    <location>
        <begin position="706"/>
        <end position="767"/>
    </location>
</feature>
<dbReference type="HOGENOM" id="CLU_000827_1_2_1"/>
<dbReference type="Pfam" id="PF07645">
    <property type="entry name" value="EGF_CA"/>
    <property type="match status" value="3"/>
</dbReference>
<keyword evidence="3" id="KW-0217">Developmental protein</keyword>
<feature type="transmembrane region" description="Helical" evidence="17">
    <location>
        <begin position="1972"/>
        <end position="1995"/>
    </location>
</feature>
<dbReference type="GO" id="GO:0032991">
    <property type="term" value="C:protein-containing complex"/>
    <property type="evidence" value="ECO:0007669"/>
    <property type="project" value="UniProtKB-ARBA"/>
</dbReference>
<feature type="disulfide bond" evidence="16">
    <location>
        <begin position="356"/>
        <end position="365"/>
    </location>
</feature>
<feature type="disulfide bond" evidence="16">
    <location>
        <begin position="197"/>
        <end position="206"/>
    </location>
</feature>
<dbReference type="GO" id="GO:0005509">
    <property type="term" value="F:calcium ion binding"/>
    <property type="evidence" value="ECO:0007669"/>
    <property type="project" value="InterPro"/>
</dbReference>
<feature type="disulfide bond" evidence="16">
    <location>
        <begin position="503"/>
        <end position="512"/>
    </location>
</feature>
<dbReference type="FunFam" id="2.10.25.10:FF:000472">
    <property type="entry name" value="Uncharacterized protein, isoform A"/>
    <property type="match status" value="1"/>
</dbReference>
<feature type="disulfide bond" evidence="16">
    <location>
        <begin position="617"/>
        <end position="626"/>
    </location>
</feature>
<comment type="caution">
    <text evidence="16">Lacks conserved residue(s) required for the propagation of feature annotation.</text>
</comment>
<dbReference type="FunFam" id="2.10.25.10:FF:000039">
    <property type="entry name" value="Crumbs cell polarity complex component 1"/>
    <property type="match status" value="1"/>
</dbReference>
<evidence type="ECO:0000259" key="19">
    <source>
        <dbReference type="PROSITE" id="PS50026"/>
    </source>
</evidence>
<dbReference type="FunFam" id="2.10.25.10:FF:000803">
    <property type="entry name" value="C-type LECtin"/>
    <property type="match status" value="2"/>
</dbReference>
<dbReference type="PANTHER" id="PTHR24049">
    <property type="entry name" value="CRUMBS FAMILY MEMBER"/>
    <property type="match status" value="1"/>
</dbReference>
<feature type="disulfide bond" evidence="16">
    <location>
        <begin position="1949"/>
        <end position="1958"/>
    </location>
</feature>
<dbReference type="Proteomes" id="UP000000305">
    <property type="component" value="Unassembled WGS sequence"/>
</dbReference>
<dbReference type="STRING" id="6669.E9GB00"/>
<feature type="disulfide bond" evidence="16">
    <location>
        <begin position="1109"/>
        <end position="1118"/>
    </location>
</feature>
<feature type="disulfide bond" evidence="16">
    <location>
        <begin position="1824"/>
        <end position="1833"/>
    </location>
</feature>
<keyword evidence="13 16" id="KW-1015">Disulfide bond</keyword>
<evidence type="ECO:0000256" key="8">
    <source>
        <dbReference type="ARBA" id="ARBA00022737"/>
    </source>
</evidence>
<comment type="similarity">
    <text evidence="15">Belongs to the Crumbs protein family.</text>
</comment>
<evidence type="ECO:0000256" key="3">
    <source>
        <dbReference type="ARBA" id="ARBA00022473"/>
    </source>
</evidence>
<dbReference type="PANTHER" id="PTHR24049:SF22">
    <property type="entry name" value="DROSOPHILA CRUMBS HOMOLOG"/>
    <property type="match status" value="1"/>
</dbReference>
<feature type="disulfide bond" evidence="16">
    <location>
        <begin position="885"/>
        <end position="894"/>
    </location>
</feature>
<dbReference type="FunFam" id="2.10.25.10:FF:000508">
    <property type="entry name" value="Eyes shut homolog"/>
    <property type="match status" value="1"/>
</dbReference>
<feature type="domain" description="EGF-like" evidence="19">
    <location>
        <begin position="1395"/>
        <end position="1431"/>
    </location>
</feature>
<dbReference type="GO" id="GO:0016324">
    <property type="term" value="C:apical plasma membrane"/>
    <property type="evidence" value="ECO:0007669"/>
    <property type="project" value="UniProtKB-SubCell"/>
</dbReference>
<feature type="domain" description="EGF-like" evidence="19">
    <location>
        <begin position="1638"/>
        <end position="1672"/>
    </location>
</feature>
<dbReference type="PRINTS" id="PR00010">
    <property type="entry name" value="EGFBLOOD"/>
</dbReference>
<dbReference type="Gene3D" id="2.10.25.10">
    <property type="entry name" value="Laminin"/>
    <property type="match status" value="27"/>
</dbReference>
<dbReference type="FunFam" id="2.10.25.10:FF:000066">
    <property type="entry name" value="FAT atypical cadherin 4"/>
    <property type="match status" value="1"/>
</dbReference>
<dbReference type="Pfam" id="PF00054">
    <property type="entry name" value="Laminin_G_1"/>
    <property type="match status" value="1"/>
</dbReference>
<dbReference type="FunFam" id="2.10.25.10:FF:000080">
    <property type="entry name" value="Neurogenic locus notch 1"/>
    <property type="match status" value="2"/>
</dbReference>
<dbReference type="InterPro" id="IPR049883">
    <property type="entry name" value="NOTCH1_EGF-like"/>
</dbReference>
<dbReference type="GO" id="GO:0009986">
    <property type="term" value="C:cell surface"/>
    <property type="evidence" value="ECO:0007669"/>
    <property type="project" value="UniProtKB-ARBA"/>
</dbReference>
<feature type="domain" description="EGF-like" evidence="19">
    <location>
        <begin position="125"/>
        <end position="164"/>
    </location>
</feature>
<dbReference type="Pfam" id="PF12661">
    <property type="entry name" value="hEGF"/>
    <property type="match status" value="3"/>
</dbReference>
<dbReference type="SMART" id="SM00179">
    <property type="entry name" value="EGF_CA"/>
    <property type="match status" value="24"/>
</dbReference>
<feature type="domain" description="EGF-like" evidence="19">
    <location>
        <begin position="553"/>
        <end position="589"/>
    </location>
</feature>
<dbReference type="InterPro" id="IPR000742">
    <property type="entry name" value="EGF"/>
</dbReference>
<feature type="domain" description="EGF-like" evidence="19">
    <location>
        <begin position="292"/>
        <end position="328"/>
    </location>
</feature>
<feature type="domain" description="EGF-like" evidence="19">
    <location>
        <begin position="211"/>
        <end position="250"/>
    </location>
</feature>
<dbReference type="OMA" id="EFFPLKA"/>
<dbReference type="InterPro" id="IPR051022">
    <property type="entry name" value="Notch_Cell-Fate_Det"/>
</dbReference>
<evidence type="ECO:0000256" key="15">
    <source>
        <dbReference type="ARBA" id="ARBA00060989"/>
    </source>
</evidence>
<evidence type="ECO:0000256" key="9">
    <source>
        <dbReference type="ARBA" id="ARBA00022837"/>
    </source>
</evidence>
<keyword evidence="21" id="KW-1185">Reference proteome</keyword>
<feature type="disulfide bond" evidence="16">
    <location>
        <begin position="541"/>
        <end position="550"/>
    </location>
</feature>
<organism evidence="20 21">
    <name type="scientific">Daphnia pulex</name>
    <name type="common">Water flea</name>
    <dbReference type="NCBI Taxonomy" id="6669"/>
    <lineage>
        <taxon>Eukaryota</taxon>
        <taxon>Metazoa</taxon>
        <taxon>Ecdysozoa</taxon>
        <taxon>Arthropoda</taxon>
        <taxon>Crustacea</taxon>
        <taxon>Branchiopoda</taxon>
        <taxon>Diplostraca</taxon>
        <taxon>Cladocera</taxon>
        <taxon>Anomopoda</taxon>
        <taxon>Daphniidae</taxon>
        <taxon>Daphnia</taxon>
    </lineage>
</organism>
<dbReference type="FunFam" id="2.10.25.10:FF:000282">
    <property type="entry name" value="Crumbs cell polarity complex component 2"/>
    <property type="match status" value="1"/>
</dbReference>
<dbReference type="PROSITE" id="PS00010">
    <property type="entry name" value="ASX_HYDROXYL"/>
    <property type="match status" value="19"/>
</dbReference>
<dbReference type="InterPro" id="IPR000152">
    <property type="entry name" value="EGF-type_Asp/Asn_hydroxyl_site"/>
</dbReference>
<feature type="disulfide bond" evidence="16">
    <location>
        <begin position="318"/>
        <end position="327"/>
    </location>
</feature>
<dbReference type="GO" id="GO:0022407">
    <property type="term" value="P:regulation of cell-cell adhesion"/>
    <property type="evidence" value="ECO:0007669"/>
    <property type="project" value="UniProtKB-ARBA"/>
</dbReference>
<feature type="domain" description="Laminin G" evidence="18">
    <location>
        <begin position="1126"/>
        <end position="1362"/>
    </location>
</feature>
<feature type="domain" description="EGF-like" evidence="19">
    <location>
        <begin position="1674"/>
        <end position="1709"/>
    </location>
</feature>
<dbReference type="InParanoid" id="E9GB00"/>
<dbReference type="Pfam" id="PF02210">
    <property type="entry name" value="Laminin_G_2"/>
    <property type="match status" value="1"/>
</dbReference>
<dbReference type="CDD" id="cd00054">
    <property type="entry name" value="EGF_CA"/>
    <property type="match status" value="19"/>
</dbReference>
<dbReference type="InterPro" id="IPR013032">
    <property type="entry name" value="EGF-like_CS"/>
</dbReference>
<dbReference type="FunFam" id="2.10.25.10:FF:000471">
    <property type="entry name" value="Protein lin-12"/>
    <property type="match status" value="1"/>
</dbReference>
<dbReference type="FunFam" id="2.10.25.10:FF:000279">
    <property type="entry name" value="Neurogenic locus notch 1"/>
    <property type="match status" value="1"/>
</dbReference>
<feature type="domain" description="EGF-like" evidence="19">
    <location>
        <begin position="1358"/>
        <end position="1394"/>
    </location>
</feature>
<feature type="disulfide bond" evidence="16">
    <location>
        <begin position="1783"/>
        <end position="1792"/>
    </location>
</feature>
<dbReference type="InterPro" id="IPR013320">
    <property type="entry name" value="ConA-like_dom_sf"/>
</dbReference>
<dbReference type="FunFam" id="2.10.25.10:FF:000208">
    <property type="entry name" value="Crumbs 2, cell polarity complex component"/>
    <property type="match status" value="1"/>
</dbReference>
<dbReference type="SUPFAM" id="SSF57196">
    <property type="entry name" value="EGF/Laminin"/>
    <property type="match status" value="13"/>
</dbReference>
<evidence type="ECO:0008006" key="22">
    <source>
        <dbReference type="Google" id="ProtNLM"/>
    </source>
</evidence>
<evidence type="ECO:0000256" key="17">
    <source>
        <dbReference type="SAM" id="Phobius"/>
    </source>
</evidence>
<evidence type="ECO:0000313" key="20">
    <source>
        <dbReference type="EMBL" id="EFX83458.1"/>
    </source>
</evidence>
<dbReference type="EMBL" id="GL732537">
    <property type="protein sequence ID" value="EFX83458.1"/>
    <property type="molecule type" value="Genomic_DNA"/>
</dbReference>
<sequence length="2035" mass="221164">MTLSLLPANQGGRLSLSLSADANEFTTEAGFDLADNRWHDVDLRFHEDFLQIRLDDDWTPVVNASFVQGSTLFRRDDAEAKAMTVGSGFTGCLLQGPSFPLTSIDQHLRVACPIPLGPEVCSNATTDPCWTRPCRNFGKCSPSSGNDQGFECRCSLRYIGDRCQHDLGSLCQRPEFSCLNGGSCHELVTGNGTSCICPPNFTGSLCENAMDLPRCSGETQSCLNGGTCFQPTNGEVLCLCPAGFTGPRCSDNTDDCLHPSVCLNGGTCLDGINNFTCTCNGYRYQGERCETKINHCLLDTCQNGGTCFDRFGSYVCQCAAGFSGNECQLEMASRDLRPCLNGATCVDGLANYTCLCPAGFEGRDCQTDVDECQLPTTLCGIHSTTCTDLVGDYRCVCEPGWTGRHCDVDIDECADSPCLNNGTCLNQLNAFQCQCPNGFSGERCEVNRDDCLPDLCRNNGTCCRCPVGFTGHLCTENINDCVANPCQNGGSCVDGIGNYTCSCPPGFTGRNCSEDIDECAVLKPCVYGICQNTIGSYQCYCRPGFSGDNCNLEFDECLSHPCQNNGTCNNLINGYECVCAPGFTGKDCDVNINECESNPCQNNGTCIDGIAAYNCICLAGFTGPRCEVNIDECQSSPCLNDGLCLDGVNSYACDCNDTGFHGLHCEVNVDDCLSAPCVHGSQCVDLVKDYQCQCHPGYEGKNCEQDVNECEPVSQPCRNDAECLERSNRTLYEPGQVFYSETEPFSYNISGGYLCRCLPGFEGVDCQINIDECALATAASPRGQSPCKFGTCLDGINNYTCQCLPGYEGDDCELEIDECGRYEPCQNGATCSDRVADYQCLCPSNYGGKNCSVELLGCIDVSCLHGGTCAPYLEDETIHKFTCQCPFGFHGQLCQHATTMSFNGSSFMPVQTNREEGYDLSFRFRTTLPKGLLAVGQGQTYYRLELLNGQLNLHSSLLNKWEGVFLGSNLNDAEWQSVRVRFNFTHLHLAVNQLEALYPINPVESINSTETSFGMTVLGGATSFLRILAQGLPFFIGCMENVVVNGQWVIPSPSPSGIEPGSTANSQNMLHLPGMGVEMGCPRTDHCRPNPCQNDGTCNDLWTFFNCSCQRPFLGDTCQFSYTAATFGHENATSSLVSVSITPQERLALSNSMDISLFVRTREPTGLIFYLGTPPADSGGPSYVAAELQGGRLLVVVDLGDGELIFPAASSPPINDGNSHLVQVIRDRLQLRVKINGTVYLNDSLTSFRPLQAQVLFLGGLPPSARLKRRQTTLPTSISSQLASGQQQPIGISVQLNNNNNVLEGRNFKGILQDIQIKSGNITRIVEIFPLEVPSRNELPDSLGTVERTGQVLQGVVSDNNCRTDPCFNGGNCTITWNDFQCICPPGFKGKTCAELEFCAIHQCPVGGQCHNLNDGYECLSSATFNGVNSTVEYTSLGIDGSSTGLHQTVEFSFRSKQGGTVLTIQNEASAHVRFMRLDIEGRGVVIRWIAKSGLVVNESLYELPEALDGSWHSVSLNLPGNFSLAELVAPEGQIILGGSGVETVTVHSLVERQVPDETTILPDEQNEENAEQPTPTGPAVMLILPDSVPYRGCLNEFRVGGLLLPFFSTSDLLSDPSARKFRPISTSQLDNLELECRLCYDHECQNGAKCLDPLANYTCDCLAGYQGDLCQVNIDECVDHLCVNGDCLDGVANYTCQCRAGWTGWLCDEDINECEPDPCQNNGTCDNLIGRYFCNCTEDFVGVDCEKPRVVTCANEPCLNSANCTDLFDLVTLLANNYTCHCPFGFDGINCENPINYCSVLDPCRNGAFCTGVSFEPGYICECDEGFTGDNCEIDINECAQRPCLNGGRCIDGVNNFTCDCTSTGYEGYLCEVDVDECRRDDPCVRGRCLNSPGSYSCLCESEDDCGRHCDRKDPCRIESVCYNGAKCTSYCDDLDKLTSLPIYRCSCSEGYEGSDCSMQSVSQLEPNLKLVAIIVPIVAALLLIALVGFVVFVMMARNKRATRGTYSPSRQEMFSPRVEMGQVMKPPPEERLI</sequence>
<dbReference type="SMART" id="SM00282">
    <property type="entry name" value="LamG"/>
    <property type="match status" value="3"/>
</dbReference>
<feature type="disulfide bond" evidence="16">
    <location>
        <begin position="240"/>
        <end position="249"/>
    </location>
</feature>
<dbReference type="GO" id="GO:0048589">
    <property type="term" value="P:developmental growth"/>
    <property type="evidence" value="ECO:0007669"/>
    <property type="project" value="UniProtKB-ARBA"/>
</dbReference>
<feature type="disulfide bond" evidence="16">
    <location>
        <begin position="1699"/>
        <end position="1708"/>
    </location>
</feature>
<dbReference type="Pfam" id="PF00008">
    <property type="entry name" value="EGF"/>
    <property type="match status" value="16"/>
</dbReference>
<dbReference type="FunFam" id="2.10.25.10:FF:000621">
    <property type="entry name" value="Crumbs, isoform D"/>
    <property type="match status" value="1"/>
</dbReference>
<feature type="domain" description="EGF-like" evidence="19">
    <location>
        <begin position="1711"/>
        <end position="1747"/>
    </location>
</feature>
<evidence type="ECO:0000256" key="4">
    <source>
        <dbReference type="ARBA" id="ARBA00022475"/>
    </source>
</evidence>
<dbReference type="PROSITE" id="PS50025">
    <property type="entry name" value="LAM_G_DOMAIN"/>
    <property type="match status" value="3"/>
</dbReference>
<evidence type="ECO:0000256" key="6">
    <source>
        <dbReference type="ARBA" id="ARBA00022692"/>
    </source>
</evidence>
<evidence type="ECO:0000259" key="18">
    <source>
        <dbReference type="PROSITE" id="PS50025"/>
    </source>
</evidence>
<evidence type="ECO:0000313" key="21">
    <source>
        <dbReference type="Proteomes" id="UP000000305"/>
    </source>
</evidence>